<accession>A0A1J5QJW7</accession>
<comment type="subcellular location">
    <subcellularLocation>
        <location evidence="1">Cell envelope</location>
    </subcellularLocation>
</comment>
<evidence type="ECO:0000256" key="1">
    <source>
        <dbReference type="ARBA" id="ARBA00004196"/>
    </source>
</evidence>
<dbReference type="Pfam" id="PF03480">
    <property type="entry name" value="DctP"/>
    <property type="match status" value="1"/>
</dbReference>
<dbReference type="PANTHER" id="PTHR33376">
    <property type="match status" value="1"/>
</dbReference>
<protein>
    <submittedName>
        <fullName evidence="4">Sialic acid-binding periplasmic protein SiaP</fullName>
    </submittedName>
</protein>
<dbReference type="InterPro" id="IPR038404">
    <property type="entry name" value="TRAP_DctP_sf"/>
</dbReference>
<dbReference type="CDD" id="cd13603">
    <property type="entry name" value="PBP2_TRAP_Siap_TeaA_like"/>
    <property type="match status" value="1"/>
</dbReference>
<name>A0A1J5QJW7_9ZZZZ</name>
<dbReference type="AlphaFoldDB" id="A0A1J5QJW7"/>
<sequence length="340" mass="36863">MTTHLSRRQFGTALAAGSLIATLPSRMVFAQNSEIKLKYGTAFPADHPGTLRIKEAAEAIRKDTGGKVDLQVYPTSQLGSEPDMISQTRTGALDFMSTAGTNLQTLIPSAGINGVAFAFKDYATVWAAMDGDLGAHVRNALAKAGLYAFDKVLDNGYRNITTSNKAIITPADLKGFKIRVPGIPLWISMFKALGASPTAISFGELYSSLQTKVVDGQENPLALIQSAKLYEVQKFCSLTGHTWDGHFIFGNAKKMQSLPAEVQQALNKHLNAAALKQREDIAGINVDAQAQLTKLGITFNSPDHAPFRDLLKSSGFYSEWKGKYGDEVWAKLEKYSGKLV</sequence>
<dbReference type="InterPro" id="IPR006311">
    <property type="entry name" value="TAT_signal"/>
</dbReference>
<evidence type="ECO:0000256" key="3">
    <source>
        <dbReference type="ARBA" id="ARBA00022729"/>
    </source>
</evidence>
<dbReference type="PIRSF" id="PIRSF006470">
    <property type="entry name" value="DctB"/>
    <property type="match status" value="1"/>
</dbReference>
<dbReference type="PROSITE" id="PS51318">
    <property type="entry name" value="TAT"/>
    <property type="match status" value="1"/>
</dbReference>
<dbReference type="GO" id="GO:0030288">
    <property type="term" value="C:outer membrane-bounded periplasmic space"/>
    <property type="evidence" value="ECO:0007669"/>
    <property type="project" value="InterPro"/>
</dbReference>
<comment type="caution">
    <text evidence="4">The sequence shown here is derived from an EMBL/GenBank/DDBJ whole genome shotgun (WGS) entry which is preliminary data.</text>
</comment>
<dbReference type="PANTHER" id="PTHR33376:SF4">
    <property type="entry name" value="SIALIC ACID-BINDING PERIPLASMIC PROTEIN SIAP"/>
    <property type="match status" value="1"/>
</dbReference>
<dbReference type="GO" id="GO:0055085">
    <property type="term" value="P:transmembrane transport"/>
    <property type="evidence" value="ECO:0007669"/>
    <property type="project" value="InterPro"/>
</dbReference>
<dbReference type="Gene3D" id="3.40.190.170">
    <property type="entry name" value="Bacterial extracellular solute-binding protein, family 7"/>
    <property type="match status" value="1"/>
</dbReference>
<dbReference type="InterPro" id="IPR018389">
    <property type="entry name" value="DctP_fam"/>
</dbReference>
<proteinExistence type="predicted"/>
<reference evidence="4" key="1">
    <citation type="submission" date="2016-10" db="EMBL/GenBank/DDBJ databases">
        <title>Sequence of Gallionella enrichment culture.</title>
        <authorList>
            <person name="Poehlein A."/>
            <person name="Muehling M."/>
            <person name="Daniel R."/>
        </authorList>
    </citation>
    <scope>NUCLEOTIDE SEQUENCE</scope>
</reference>
<keyword evidence="3" id="KW-0732">Signal</keyword>
<keyword evidence="2" id="KW-0813">Transport</keyword>
<dbReference type="NCBIfam" id="TIGR00787">
    <property type="entry name" value="dctP"/>
    <property type="match status" value="1"/>
</dbReference>
<gene>
    <name evidence="4" type="primary">siaP_1</name>
    <name evidence="4" type="ORF">GALL_420210</name>
</gene>
<evidence type="ECO:0000256" key="2">
    <source>
        <dbReference type="ARBA" id="ARBA00022448"/>
    </source>
</evidence>
<dbReference type="NCBIfam" id="NF037995">
    <property type="entry name" value="TRAP_S1"/>
    <property type="match status" value="1"/>
</dbReference>
<evidence type="ECO:0000313" key="4">
    <source>
        <dbReference type="EMBL" id="OIQ76301.1"/>
    </source>
</evidence>
<dbReference type="InterPro" id="IPR004682">
    <property type="entry name" value="TRAP_DctP"/>
</dbReference>
<organism evidence="4">
    <name type="scientific">mine drainage metagenome</name>
    <dbReference type="NCBI Taxonomy" id="410659"/>
    <lineage>
        <taxon>unclassified sequences</taxon>
        <taxon>metagenomes</taxon>
        <taxon>ecological metagenomes</taxon>
    </lineage>
</organism>
<dbReference type="EMBL" id="MLJW01001907">
    <property type="protein sequence ID" value="OIQ76301.1"/>
    <property type="molecule type" value="Genomic_DNA"/>
</dbReference>